<reference evidence="2 3" key="1">
    <citation type="journal article" date="2015" name="Fungal Genet. Biol.">
        <title>Evolution of novel wood decay mechanisms in Agaricales revealed by the genome sequences of Fistulina hepatica and Cylindrobasidium torrendii.</title>
        <authorList>
            <person name="Floudas D."/>
            <person name="Held B.W."/>
            <person name="Riley R."/>
            <person name="Nagy L.G."/>
            <person name="Koehler G."/>
            <person name="Ransdell A.S."/>
            <person name="Younus H."/>
            <person name="Chow J."/>
            <person name="Chiniquy J."/>
            <person name="Lipzen A."/>
            <person name="Tritt A."/>
            <person name="Sun H."/>
            <person name="Haridas S."/>
            <person name="LaButti K."/>
            <person name="Ohm R.A."/>
            <person name="Kues U."/>
            <person name="Blanchette R.A."/>
            <person name="Grigoriev I.V."/>
            <person name="Minto R.E."/>
            <person name="Hibbett D.S."/>
        </authorList>
    </citation>
    <scope>NUCLEOTIDE SEQUENCE [LARGE SCALE GENOMIC DNA]</scope>
    <source>
        <strain evidence="2 3">FP15055 ss-10</strain>
    </source>
</reference>
<dbReference type="EMBL" id="KN881086">
    <property type="protein sequence ID" value="KIY61042.1"/>
    <property type="molecule type" value="Genomic_DNA"/>
</dbReference>
<feature type="region of interest" description="Disordered" evidence="1">
    <location>
        <begin position="90"/>
        <end position="125"/>
    </location>
</feature>
<gene>
    <name evidence="2" type="ORF">CYLTODRAFT_460184</name>
</gene>
<proteinExistence type="predicted"/>
<accession>A0A0D7AS44</accession>
<dbReference type="AlphaFoldDB" id="A0A0D7AS44"/>
<name>A0A0D7AS44_9AGAR</name>
<feature type="compositionally biased region" description="Polar residues" evidence="1">
    <location>
        <begin position="100"/>
        <end position="111"/>
    </location>
</feature>
<evidence type="ECO:0000313" key="2">
    <source>
        <dbReference type="EMBL" id="KIY61042.1"/>
    </source>
</evidence>
<dbReference type="Proteomes" id="UP000054007">
    <property type="component" value="Unassembled WGS sequence"/>
</dbReference>
<keyword evidence="3" id="KW-1185">Reference proteome</keyword>
<organism evidence="2 3">
    <name type="scientific">Cylindrobasidium torrendii FP15055 ss-10</name>
    <dbReference type="NCBI Taxonomy" id="1314674"/>
    <lineage>
        <taxon>Eukaryota</taxon>
        <taxon>Fungi</taxon>
        <taxon>Dikarya</taxon>
        <taxon>Basidiomycota</taxon>
        <taxon>Agaricomycotina</taxon>
        <taxon>Agaricomycetes</taxon>
        <taxon>Agaricomycetidae</taxon>
        <taxon>Agaricales</taxon>
        <taxon>Marasmiineae</taxon>
        <taxon>Physalacriaceae</taxon>
        <taxon>Cylindrobasidium</taxon>
    </lineage>
</organism>
<evidence type="ECO:0000256" key="1">
    <source>
        <dbReference type="SAM" id="MobiDB-lite"/>
    </source>
</evidence>
<sequence length="165" mass="18244">MCSGAVISFSRLFGKSCHFDPTQSDPYYFISSTRPPILKSSVSNHQRTITGRITVLGHRYCIPQGGLPPILKLSVLNLYRTTIERTPVLGRGHFVPQGGHPSSNHRSQMLTESHPPLAPQLPPSTAVVDAAAGQRSLLSAPPPLFRRFEIHAACDVHRIYDYFDL</sequence>
<evidence type="ECO:0000313" key="3">
    <source>
        <dbReference type="Proteomes" id="UP000054007"/>
    </source>
</evidence>
<protein>
    <submittedName>
        <fullName evidence="2">Uncharacterized protein</fullName>
    </submittedName>
</protein>